<dbReference type="RefSeq" id="WP_281819404.1">
    <property type="nucleotide sequence ID" value="NZ_BRLB01000025.1"/>
</dbReference>
<dbReference type="Gene3D" id="3.40.50.620">
    <property type="entry name" value="HUPs"/>
    <property type="match status" value="1"/>
</dbReference>
<evidence type="ECO:0000256" key="5">
    <source>
        <dbReference type="ARBA" id="ARBA00022679"/>
    </source>
</evidence>
<gene>
    <name evidence="16" type="ORF">SH1V18_45010</name>
</gene>
<dbReference type="EC" id="2.7.1.26" evidence="14"/>
<sequence>MKHIFGTDMKVGKSCIAFGQFDGLHKGHMAVIDELIKEKTSDSTSILLSLDYVCDSINEKVIYTEEEKELILRNSSIDLMLSYPFTADVKRMEPERFIKEILIDKLGAKTIVAGEKCRFGRDCKGSIMTLKHFESKYNYKVVCPKTVKYKGQAVTSKLIKDEICEGNINKANEFLGHAFKMIGEVVHGKAIGRTVGMPTANLKVADNKLMPQNGVYATLSEVDSKVVKGLTNIGLRPSVDNNDYITIETYLLDFSKDIYGKKIALDIHTYIRGVIKFSSIDEVKKQVDKDIHSIRKYLDNVKLLDVI</sequence>
<dbReference type="GO" id="GO:0009231">
    <property type="term" value="P:riboflavin biosynthetic process"/>
    <property type="evidence" value="ECO:0007669"/>
    <property type="project" value="InterPro"/>
</dbReference>
<dbReference type="InterPro" id="IPR015864">
    <property type="entry name" value="FAD_synthase"/>
</dbReference>
<evidence type="ECO:0000256" key="6">
    <source>
        <dbReference type="ARBA" id="ARBA00022695"/>
    </source>
</evidence>
<dbReference type="Pfam" id="PF06574">
    <property type="entry name" value="FAD_syn"/>
    <property type="match status" value="1"/>
</dbReference>
<dbReference type="GO" id="GO:0006747">
    <property type="term" value="P:FAD biosynthetic process"/>
    <property type="evidence" value="ECO:0007669"/>
    <property type="project" value="UniProtKB-UniRule"/>
</dbReference>
<comment type="caution">
    <text evidence="16">The sequence shown here is derived from an EMBL/GenBank/DDBJ whole genome shotgun (WGS) entry which is preliminary data.</text>
</comment>
<keyword evidence="11" id="KW-0511">Multifunctional enzyme</keyword>
<keyword evidence="7 14" id="KW-0547">Nucleotide-binding</keyword>
<evidence type="ECO:0000256" key="9">
    <source>
        <dbReference type="ARBA" id="ARBA00022827"/>
    </source>
</evidence>
<dbReference type="InterPro" id="IPR002606">
    <property type="entry name" value="Riboflavin_kinase_bac"/>
</dbReference>
<dbReference type="PIRSF" id="PIRSF004491">
    <property type="entry name" value="FAD_Synth"/>
    <property type="match status" value="1"/>
</dbReference>
<evidence type="ECO:0000256" key="7">
    <source>
        <dbReference type="ARBA" id="ARBA00022741"/>
    </source>
</evidence>
<organism evidence="16 17">
    <name type="scientific">Vallitalea longa</name>
    <dbReference type="NCBI Taxonomy" id="2936439"/>
    <lineage>
        <taxon>Bacteria</taxon>
        <taxon>Bacillati</taxon>
        <taxon>Bacillota</taxon>
        <taxon>Clostridia</taxon>
        <taxon>Lachnospirales</taxon>
        <taxon>Vallitaleaceae</taxon>
        <taxon>Vallitalea</taxon>
    </lineage>
</organism>
<dbReference type="Pfam" id="PF01687">
    <property type="entry name" value="Flavokinase"/>
    <property type="match status" value="1"/>
</dbReference>
<evidence type="ECO:0000256" key="4">
    <source>
        <dbReference type="ARBA" id="ARBA00022643"/>
    </source>
</evidence>
<keyword evidence="6 14" id="KW-0548">Nucleotidyltransferase</keyword>
<evidence type="ECO:0000256" key="3">
    <source>
        <dbReference type="ARBA" id="ARBA00022630"/>
    </source>
</evidence>
<dbReference type="NCBIfam" id="NF004162">
    <property type="entry name" value="PRK05627.1-5"/>
    <property type="match status" value="1"/>
</dbReference>
<dbReference type="SUPFAM" id="SSF82114">
    <property type="entry name" value="Riboflavin kinase-like"/>
    <property type="match status" value="1"/>
</dbReference>
<evidence type="ECO:0000259" key="15">
    <source>
        <dbReference type="SMART" id="SM00904"/>
    </source>
</evidence>
<dbReference type="GO" id="GO:0008531">
    <property type="term" value="F:riboflavin kinase activity"/>
    <property type="evidence" value="ECO:0007669"/>
    <property type="project" value="UniProtKB-UniRule"/>
</dbReference>
<evidence type="ECO:0000256" key="8">
    <source>
        <dbReference type="ARBA" id="ARBA00022777"/>
    </source>
</evidence>
<comment type="similarity">
    <text evidence="14">Belongs to the ribF family.</text>
</comment>
<evidence type="ECO:0000256" key="12">
    <source>
        <dbReference type="ARBA" id="ARBA00047880"/>
    </source>
</evidence>
<proteinExistence type="inferred from homology"/>
<dbReference type="AlphaFoldDB" id="A0A9W5YFU8"/>
<dbReference type="GO" id="GO:0003919">
    <property type="term" value="F:FMN adenylyltransferase activity"/>
    <property type="evidence" value="ECO:0007669"/>
    <property type="project" value="UniProtKB-UniRule"/>
</dbReference>
<dbReference type="EC" id="2.7.7.2" evidence="14"/>
<dbReference type="PANTHER" id="PTHR22749">
    <property type="entry name" value="RIBOFLAVIN KINASE/FMN ADENYLYLTRANSFERASE"/>
    <property type="match status" value="1"/>
</dbReference>
<dbReference type="PANTHER" id="PTHR22749:SF6">
    <property type="entry name" value="RIBOFLAVIN KINASE"/>
    <property type="match status" value="1"/>
</dbReference>
<protein>
    <recommendedName>
        <fullName evidence="14">Riboflavin biosynthesis protein</fullName>
    </recommendedName>
    <domain>
        <recommendedName>
            <fullName evidence="14">Riboflavin kinase</fullName>
            <ecNumber evidence="14">2.7.1.26</ecNumber>
        </recommendedName>
        <alternativeName>
            <fullName evidence="14">Flavokinase</fullName>
        </alternativeName>
    </domain>
    <domain>
        <recommendedName>
            <fullName evidence="14">FMN adenylyltransferase</fullName>
            <ecNumber evidence="14">2.7.7.2</ecNumber>
        </recommendedName>
        <alternativeName>
            <fullName evidence="14">FAD pyrophosphorylase</fullName>
        </alternativeName>
        <alternativeName>
            <fullName evidence="14">FAD synthase</fullName>
        </alternativeName>
    </domain>
</protein>
<feature type="domain" description="Riboflavin kinase" evidence="15">
    <location>
        <begin position="174"/>
        <end position="299"/>
    </location>
</feature>
<keyword evidence="9 14" id="KW-0274">FAD</keyword>
<dbReference type="InterPro" id="IPR023465">
    <property type="entry name" value="Riboflavin_kinase_dom_sf"/>
</dbReference>
<dbReference type="EMBL" id="BRLB01000025">
    <property type="protein sequence ID" value="GKX32021.1"/>
    <property type="molecule type" value="Genomic_DNA"/>
</dbReference>
<dbReference type="Proteomes" id="UP001144256">
    <property type="component" value="Unassembled WGS sequence"/>
</dbReference>
<keyword evidence="4 14" id="KW-0288">FMN</keyword>
<comment type="catalytic activity">
    <reaction evidence="12 14">
        <text>riboflavin + ATP = FMN + ADP + H(+)</text>
        <dbReference type="Rhea" id="RHEA:14357"/>
        <dbReference type="ChEBI" id="CHEBI:15378"/>
        <dbReference type="ChEBI" id="CHEBI:30616"/>
        <dbReference type="ChEBI" id="CHEBI:57986"/>
        <dbReference type="ChEBI" id="CHEBI:58210"/>
        <dbReference type="ChEBI" id="CHEBI:456216"/>
        <dbReference type="EC" id="2.7.1.26"/>
    </reaction>
</comment>
<dbReference type="InterPro" id="IPR023468">
    <property type="entry name" value="Riboflavin_kinase"/>
</dbReference>
<dbReference type="GO" id="GO:0005524">
    <property type="term" value="F:ATP binding"/>
    <property type="evidence" value="ECO:0007669"/>
    <property type="project" value="UniProtKB-UniRule"/>
</dbReference>
<evidence type="ECO:0000313" key="17">
    <source>
        <dbReference type="Proteomes" id="UP001144256"/>
    </source>
</evidence>
<keyword evidence="10 14" id="KW-0067">ATP-binding</keyword>
<dbReference type="CDD" id="cd02064">
    <property type="entry name" value="FAD_synthetase_N"/>
    <property type="match status" value="1"/>
</dbReference>
<evidence type="ECO:0000313" key="16">
    <source>
        <dbReference type="EMBL" id="GKX32021.1"/>
    </source>
</evidence>
<evidence type="ECO:0000256" key="11">
    <source>
        <dbReference type="ARBA" id="ARBA00023268"/>
    </source>
</evidence>
<dbReference type="GO" id="GO:0009398">
    <property type="term" value="P:FMN biosynthetic process"/>
    <property type="evidence" value="ECO:0007669"/>
    <property type="project" value="UniProtKB-UniRule"/>
</dbReference>
<evidence type="ECO:0000256" key="10">
    <source>
        <dbReference type="ARBA" id="ARBA00022840"/>
    </source>
</evidence>
<keyword evidence="3 14" id="KW-0285">Flavoprotein</keyword>
<dbReference type="SUPFAM" id="SSF52374">
    <property type="entry name" value="Nucleotidylyl transferase"/>
    <property type="match status" value="1"/>
</dbReference>
<comment type="pathway">
    <text evidence="2 14">Cofactor biosynthesis; FMN biosynthesis; FMN from riboflavin (ATP route): step 1/1.</text>
</comment>
<comment type="pathway">
    <text evidence="1 14">Cofactor biosynthesis; FAD biosynthesis; FAD from FMN: step 1/1.</text>
</comment>
<keyword evidence="17" id="KW-1185">Reference proteome</keyword>
<keyword evidence="8 14" id="KW-0418">Kinase</keyword>
<evidence type="ECO:0000256" key="1">
    <source>
        <dbReference type="ARBA" id="ARBA00004726"/>
    </source>
</evidence>
<dbReference type="InterPro" id="IPR014729">
    <property type="entry name" value="Rossmann-like_a/b/a_fold"/>
</dbReference>
<dbReference type="SMART" id="SM00904">
    <property type="entry name" value="Flavokinase"/>
    <property type="match status" value="1"/>
</dbReference>
<dbReference type="Gene3D" id="2.40.30.30">
    <property type="entry name" value="Riboflavin kinase-like"/>
    <property type="match status" value="1"/>
</dbReference>
<accession>A0A9W5YFU8</accession>
<comment type="catalytic activity">
    <reaction evidence="13 14">
        <text>FMN + ATP + H(+) = FAD + diphosphate</text>
        <dbReference type="Rhea" id="RHEA:17237"/>
        <dbReference type="ChEBI" id="CHEBI:15378"/>
        <dbReference type="ChEBI" id="CHEBI:30616"/>
        <dbReference type="ChEBI" id="CHEBI:33019"/>
        <dbReference type="ChEBI" id="CHEBI:57692"/>
        <dbReference type="ChEBI" id="CHEBI:58210"/>
        <dbReference type="EC" id="2.7.7.2"/>
    </reaction>
</comment>
<evidence type="ECO:0000256" key="2">
    <source>
        <dbReference type="ARBA" id="ARBA00005201"/>
    </source>
</evidence>
<name>A0A9W5YFU8_9FIRM</name>
<reference evidence="16" key="1">
    <citation type="submission" date="2022-06" db="EMBL/GenBank/DDBJ databases">
        <title>Vallitalea longa sp. nov., an anaerobic bacterium isolated from marine sediment.</title>
        <authorList>
            <person name="Hirano S."/>
            <person name="Terahara T."/>
            <person name="Mori K."/>
            <person name="Hamada M."/>
            <person name="Matsumoto R."/>
            <person name="Kobayashi T."/>
        </authorList>
    </citation>
    <scope>NUCLEOTIDE SEQUENCE</scope>
    <source>
        <strain evidence="16">SH18-1</strain>
    </source>
</reference>
<dbReference type="NCBIfam" id="TIGR00083">
    <property type="entry name" value="ribF"/>
    <property type="match status" value="1"/>
</dbReference>
<dbReference type="InterPro" id="IPR015865">
    <property type="entry name" value="Riboflavin_kinase_bac/euk"/>
</dbReference>
<evidence type="ECO:0000256" key="13">
    <source>
        <dbReference type="ARBA" id="ARBA00049494"/>
    </source>
</evidence>
<evidence type="ECO:0000256" key="14">
    <source>
        <dbReference type="PIRNR" id="PIRNR004491"/>
    </source>
</evidence>
<keyword evidence="5 14" id="KW-0808">Transferase</keyword>